<sequence>VPETAGDSKVFWPGYAHSDLLGTVMPGWLGNYLLDRASFCGLWSRIVVSLNELSQLSVPDHDFNSILQLDAVVGS</sequence>
<evidence type="ECO:0000313" key="2">
    <source>
        <dbReference type="Proteomes" id="UP000236291"/>
    </source>
</evidence>
<dbReference type="EMBL" id="ASHM01222958">
    <property type="protein sequence ID" value="PNX68154.1"/>
    <property type="molecule type" value="Genomic_DNA"/>
</dbReference>
<feature type="non-terminal residue" evidence="1">
    <location>
        <position position="1"/>
    </location>
</feature>
<dbReference type="Proteomes" id="UP000236291">
    <property type="component" value="Unassembled WGS sequence"/>
</dbReference>
<feature type="non-terminal residue" evidence="1">
    <location>
        <position position="75"/>
    </location>
</feature>
<protein>
    <submittedName>
        <fullName evidence="1">Uncharacterized protein</fullName>
    </submittedName>
</protein>
<evidence type="ECO:0000313" key="1">
    <source>
        <dbReference type="EMBL" id="PNX68154.1"/>
    </source>
</evidence>
<comment type="caution">
    <text evidence="1">The sequence shown here is derived from an EMBL/GenBank/DDBJ whole genome shotgun (WGS) entry which is preliminary data.</text>
</comment>
<dbReference type="AlphaFoldDB" id="A0A2K3KPD5"/>
<reference evidence="1 2" key="1">
    <citation type="journal article" date="2014" name="Am. J. Bot.">
        <title>Genome assembly and annotation for red clover (Trifolium pratense; Fabaceae).</title>
        <authorList>
            <person name="Istvanek J."/>
            <person name="Jaros M."/>
            <person name="Krenek A."/>
            <person name="Repkova J."/>
        </authorList>
    </citation>
    <scope>NUCLEOTIDE SEQUENCE [LARGE SCALE GENOMIC DNA]</scope>
    <source>
        <strain evidence="2">cv. Tatra</strain>
        <tissue evidence="1">Young leaves</tissue>
    </source>
</reference>
<reference evidence="1 2" key="2">
    <citation type="journal article" date="2017" name="Front. Plant Sci.">
        <title>Gene Classification and Mining of Molecular Markers Useful in Red Clover (Trifolium pratense) Breeding.</title>
        <authorList>
            <person name="Istvanek J."/>
            <person name="Dluhosova J."/>
            <person name="Dluhos P."/>
            <person name="Patkova L."/>
            <person name="Nedelnik J."/>
            <person name="Repkova J."/>
        </authorList>
    </citation>
    <scope>NUCLEOTIDE SEQUENCE [LARGE SCALE GENOMIC DNA]</scope>
    <source>
        <strain evidence="2">cv. Tatra</strain>
        <tissue evidence="1">Young leaves</tissue>
    </source>
</reference>
<proteinExistence type="predicted"/>
<accession>A0A2K3KPD5</accession>
<gene>
    <name evidence="1" type="ORF">L195_g063851</name>
</gene>
<organism evidence="1 2">
    <name type="scientific">Trifolium pratense</name>
    <name type="common">Red clover</name>
    <dbReference type="NCBI Taxonomy" id="57577"/>
    <lineage>
        <taxon>Eukaryota</taxon>
        <taxon>Viridiplantae</taxon>
        <taxon>Streptophyta</taxon>
        <taxon>Embryophyta</taxon>
        <taxon>Tracheophyta</taxon>
        <taxon>Spermatophyta</taxon>
        <taxon>Magnoliopsida</taxon>
        <taxon>eudicotyledons</taxon>
        <taxon>Gunneridae</taxon>
        <taxon>Pentapetalae</taxon>
        <taxon>rosids</taxon>
        <taxon>fabids</taxon>
        <taxon>Fabales</taxon>
        <taxon>Fabaceae</taxon>
        <taxon>Papilionoideae</taxon>
        <taxon>50 kb inversion clade</taxon>
        <taxon>NPAAA clade</taxon>
        <taxon>Hologalegina</taxon>
        <taxon>IRL clade</taxon>
        <taxon>Trifolieae</taxon>
        <taxon>Trifolium</taxon>
    </lineage>
</organism>
<name>A0A2K3KPD5_TRIPR</name>